<proteinExistence type="predicted"/>
<name>A0A3R5YUT1_ORNRH</name>
<reference evidence="2 3" key="1">
    <citation type="submission" date="2019-01" db="EMBL/GenBank/DDBJ databases">
        <title>Whole Genome of Ornithobacterium rhinotracheale FARPER-174b.</title>
        <authorList>
            <person name="Tataje-Lavanda L.A."/>
            <person name="Montalvan A."/>
            <person name="Montesinos R."/>
            <person name="Zimic M."/>
            <person name="Fernandez-Sanchez M."/>
            <person name="Fernandez-Diaz M."/>
        </authorList>
    </citation>
    <scope>NUCLEOTIDE SEQUENCE [LARGE SCALE GENOMIC DNA]</scope>
    <source>
        <strain evidence="2 3">FARPER-174b</strain>
    </source>
</reference>
<dbReference type="InterPro" id="IPR027268">
    <property type="entry name" value="Peptidase_M4/M1_CTD_sf"/>
</dbReference>
<dbReference type="Proteomes" id="UP000287701">
    <property type="component" value="Chromosome"/>
</dbReference>
<organism evidence="2 3">
    <name type="scientific">Ornithobacterium rhinotracheale</name>
    <dbReference type="NCBI Taxonomy" id="28251"/>
    <lineage>
        <taxon>Bacteria</taxon>
        <taxon>Pseudomonadati</taxon>
        <taxon>Bacteroidota</taxon>
        <taxon>Flavobacteriia</taxon>
        <taxon>Flavobacteriales</taxon>
        <taxon>Weeksellaceae</taxon>
        <taxon>Ornithobacterium</taxon>
    </lineage>
</organism>
<evidence type="ECO:0000256" key="1">
    <source>
        <dbReference type="SAM" id="SignalP"/>
    </source>
</evidence>
<gene>
    <name evidence="2" type="ORF">EQP59_01335</name>
</gene>
<dbReference type="Gene3D" id="1.10.390.10">
    <property type="entry name" value="Neutral Protease Domain 2"/>
    <property type="match status" value="1"/>
</dbReference>
<dbReference type="RefSeq" id="WP_128500603.1">
    <property type="nucleotide sequence ID" value="NZ_CP035107.1"/>
</dbReference>
<evidence type="ECO:0000313" key="3">
    <source>
        <dbReference type="Proteomes" id="UP000287701"/>
    </source>
</evidence>
<accession>A0A3R5YUT1</accession>
<sequence>MPYKKCLINFFISFVVFLCVGEQQLMAQTDSLFVKLIFQANSDLVKVEQSFDLPVRGNEVGKVYLYAWVNAYRRKSVMSRVKLDGGDEKLYFANNKNLGEIRDLEIFNDQGKEINSFRRFRSEILDFKLSPNKGKRYKFKANYVIKLPADGFTGYGYNKNNNSYIFKYFLLHPGFYEDGEFKRQNFKDLESLSSNNTYYGVQIENHTKSDVYTDLKAVSDGVYKGDDRSFFELTLLNPNQITEIEVEDQKVIFQEKIPAEDSALLKGVLAKQIKFLSNYFPPLNEPLFISSKLLRKTNQNFIDDVKIPLLGKYKIYEDTIRLDLKSLAPIVSAYCDRSISVDRRGDHWVSNGLKTYLALQYLKKYHKDTPIIGKIPDDLSLLKLRPLYWFESSKFKFTDRYPLYHRYFMKQNIDQPIDTPYDQLRAVNQKQVSSIKTGLAYDYLAEYLPAGEFDVLVKKIIRNKKSELLTKEYFEEYLKVHASKDVGWFFEEMIKESSGFDMAISSVKDGKDSVRVVIKNKNRFGGPTQVVMSKDSIDLYKIWVKSNKNKFDINLPKWNYNKITLKHGDYFPETEVSNNVYRKEKWKKTKFKLSPIGDIQVPEFQQIFVWPNISWNNYDKLQLGARFTNETVFPQDFEMKVSPMYSFGAGKIIGSTNFLYKYLLYRSNVFREIDFFAGTGLGHFKQGLEYYKYRGGVNFKFKKDVLSTRDYNFKITFEDIQRQLPANPTLVEQDLQRYQLLNTELIYRNYHTITESRGRVNFQYSNKFSKFYAEFYHRWKLDKNRRMGVRVFSGVFFNHDFLATTFYDYGLDRITDYTYSYNLLGRSENKGILSQQFVLAEGGFKSLLGVKSNKFMFTLNVEYPIVKMIDLYADIGTYQNKNKRGHFVYDTGIRLGLIPDFVEFYFPIQSSLGFEPTMPRYYQHIRFLLNINLSRIRSYWRERKLQL</sequence>
<evidence type="ECO:0000313" key="2">
    <source>
        <dbReference type="EMBL" id="QAR30096.1"/>
    </source>
</evidence>
<dbReference type="OrthoDB" id="9813075at2"/>
<dbReference type="AlphaFoldDB" id="A0A3R5YUT1"/>
<keyword evidence="1" id="KW-0732">Signal</keyword>
<protein>
    <recommendedName>
        <fullName evidence="4">Aminopeptidase</fullName>
    </recommendedName>
</protein>
<feature type="signal peptide" evidence="1">
    <location>
        <begin position="1"/>
        <end position="27"/>
    </location>
</feature>
<evidence type="ECO:0008006" key="4">
    <source>
        <dbReference type="Google" id="ProtNLM"/>
    </source>
</evidence>
<feature type="chain" id="PRO_5018669077" description="Aminopeptidase" evidence="1">
    <location>
        <begin position="28"/>
        <end position="947"/>
    </location>
</feature>
<dbReference type="EMBL" id="CP035107">
    <property type="protein sequence ID" value="QAR30096.1"/>
    <property type="molecule type" value="Genomic_DNA"/>
</dbReference>